<comment type="caution">
    <text evidence="2">The sequence shown here is derived from an EMBL/GenBank/DDBJ whole genome shotgun (WGS) entry which is preliminary data.</text>
</comment>
<sequence>MRLMRTPLRSLFLSLAAFTALTAHAQVSLDFETAGQLTDNFRNLGPSNPINTQSSNGVANDYIIHNVPDASVTAAALLYDTTPGDTTTGTQSTFSVSSPLKIDFDFRATTAGSSIGIIFADSTNASNNMLALFNIDNTGTTDLVRFFKDGTVTSASVTAGLQSGSNQTASTGVDIGSAFGHYSVTLSVTGTSPSLTLTVGSQTFSNVPVSGDFDWANTTVILRIFDTGGSAANTTVDVDNFTINSIPEPSTYAAFFGTSVLGLALLRRRPKA</sequence>
<gene>
    <name evidence="2" type="ORF">FPL22_14470</name>
</gene>
<accession>A0A556QKX9</accession>
<feature type="chain" id="PRO_5022150075" evidence="1">
    <location>
        <begin position="26"/>
        <end position="272"/>
    </location>
</feature>
<keyword evidence="3" id="KW-1185">Reference proteome</keyword>
<organism evidence="2 3">
    <name type="scientific">Rariglobus hedericola</name>
    <dbReference type="NCBI Taxonomy" id="2597822"/>
    <lineage>
        <taxon>Bacteria</taxon>
        <taxon>Pseudomonadati</taxon>
        <taxon>Verrucomicrobiota</taxon>
        <taxon>Opitutia</taxon>
        <taxon>Opitutales</taxon>
        <taxon>Opitutaceae</taxon>
        <taxon>Rariglobus</taxon>
    </lineage>
</organism>
<dbReference type="InterPro" id="IPR013424">
    <property type="entry name" value="Ice-binding_C"/>
</dbReference>
<dbReference type="EMBL" id="VMBG01000002">
    <property type="protein sequence ID" value="TSJ77296.1"/>
    <property type="molecule type" value="Genomic_DNA"/>
</dbReference>
<proteinExistence type="predicted"/>
<feature type="signal peptide" evidence="1">
    <location>
        <begin position="1"/>
        <end position="25"/>
    </location>
</feature>
<keyword evidence="1" id="KW-0732">Signal</keyword>
<dbReference type="AlphaFoldDB" id="A0A556QKX9"/>
<reference evidence="2 3" key="1">
    <citation type="submission" date="2019-07" db="EMBL/GenBank/DDBJ databases">
        <title>Description of 53C-WASEF.</title>
        <authorList>
            <person name="Pitt A."/>
            <person name="Hahn M.W."/>
        </authorList>
    </citation>
    <scope>NUCLEOTIDE SEQUENCE [LARGE SCALE GENOMIC DNA]</scope>
    <source>
        <strain evidence="2 3">53C-WASEF</strain>
    </source>
</reference>
<evidence type="ECO:0000256" key="1">
    <source>
        <dbReference type="SAM" id="SignalP"/>
    </source>
</evidence>
<dbReference type="OrthoDB" id="7585624at2"/>
<dbReference type="NCBIfam" id="TIGR02595">
    <property type="entry name" value="PEP_CTERM"/>
    <property type="match status" value="1"/>
</dbReference>
<name>A0A556QKX9_9BACT</name>
<protein>
    <submittedName>
        <fullName evidence="2">PEP-CTERM sorting domain-containing protein</fullName>
    </submittedName>
</protein>
<evidence type="ECO:0000313" key="3">
    <source>
        <dbReference type="Proteomes" id="UP000315648"/>
    </source>
</evidence>
<evidence type="ECO:0000313" key="2">
    <source>
        <dbReference type="EMBL" id="TSJ77296.1"/>
    </source>
</evidence>
<dbReference type="Proteomes" id="UP000315648">
    <property type="component" value="Unassembled WGS sequence"/>
</dbReference>